<dbReference type="PANTHER" id="PTHR43386:SF1">
    <property type="entry name" value="D,D-DIPEPTIDE TRANSPORT SYSTEM PERMEASE PROTEIN DDPC-RELATED"/>
    <property type="match status" value="1"/>
</dbReference>
<evidence type="ECO:0000256" key="3">
    <source>
        <dbReference type="ARBA" id="ARBA00022475"/>
    </source>
</evidence>
<dbReference type="GO" id="GO:0005886">
    <property type="term" value="C:plasma membrane"/>
    <property type="evidence" value="ECO:0007669"/>
    <property type="project" value="UniProtKB-SubCell"/>
</dbReference>
<feature type="transmembrane region" description="Helical" evidence="9">
    <location>
        <begin position="123"/>
        <end position="147"/>
    </location>
</feature>
<evidence type="ECO:0000256" key="7">
    <source>
        <dbReference type="ARBA" id="ARBA00022989"/>
    </source>
</evidence>
<accession>A0A1J0WEA0</accession>
<evidence type="ECO:0000256" key="2">
    <source>
        <dbReference type="ARBA" id="ARBA00022448"/>
    </source>
</evidence>
<evidence type="ECO:0000256" key="6">
    <source>
        <dbReference type="ARBA" id="ARBA00022927"/>
    </source>
</evidence>
<feature type="transmembrane region" description="Helical" evidence="9">
    <location>
        <begin position="191"/>
        <end position="218"/>
    </location>
</feature>
<comment type="subcellular location">
    <subcellularLocation>
        <location evidence="1 9">Cell membrane</location>
        <topology evidence="1 9">Multi-pass membrane protein</topology>
    </subcellularLocation>
</comment>
<name>A0A1J0WEA0_9RHOB</name>
<dbReference type="GO" id="GO:0015031">
    <property type="term" value="P:protein transport"/>
    <property type="evidence" value="ECO:0007669"/>
    <property type="project" value="UniProtKB-KW"/>
</dbReference>
<keyword evidence="6" id="KW-0653">Protein transport</keyword>
<dbReference type="KEGG" id="suam:BOO69_02935"/>
<dbReference type="OrthoDB" id="9766870at2"/>
<dbReference type="PROSITE" id="PS50928">
    <property type="entry name" value="ABC_TM1"/>
    <property type="match status" value="1"/>
</dbReference>
<keyword evidence="5" id="KW-0571">Peptide transport</keyword>
<keyword evidence="4 9" id="KW-0812">Transmembrane</keyword>
<dbReference type="Pfam" id="PF00528">
    <property type="entry name" value="BPD_transp_1"/>
    <property type="match status" value="1"/>
</dbReference>
<dbReference type="Proteomes" id="UP000181897">
    <property type="component" value="Chromosome"/>
</dbReference>
<dbReference type="RefSeq" id="WP_071970154.1">
    <property type="nucleotide sequence ID" value="NZ_CP018076.1"/>
</dbReference>
<evidence type="ECO:0000259" key="10">
    <source>
        <dbReference type="PROSITE" id="PS50928"/>
    </source>
</evidence>
<proteinExistence type="inferred from homology"/>
<sequence length="278" mass="29681">MTGSWTIFLRNRAALCAFACLLLIAALAMGASLIYPQSPWKMVGAPFQAPLENGFLLGTDMLGRDIAAGLVYGARVSLMIGLISTGIALVIGIGIGAVAGYAGGLVDDLLMRLTEVFQTIPSLIFAIVLVAIMSPSINSIVLAISVVSWPPVARLVRAEFLSLRSREFVEASRVLGLPSWRIMLTDILPNAMAPVIVTATLMVATAILMESGLSFLGLGDPDMISWGYQIGAARTMLRTAWWMSFFPGVAIIITVLCLNLVGEGLSDALNPNLKRRKK</sequence>
<dbReference type="AlphaFoldDB" id="A0A1J0WEA0"/>
<evidence type="ECO:0000256" key="1">
    <source>
        <dbReference type="ARBA" id="ARBA00004651"/>
    </source>
</evidence>
<dbReference type="GO" id="GO:0015833">
    <property type="term" value="P:peptide transport"/>
    <property type="evidence" value="ECO:0007669"/>
    <property type="project" value="UniProtKB-KW"/>
</dbReference>
<protein>
    <submittedName>
        <fullName evidence="11">ABC transporter permease</fullName>
    </submittedName>
</protein>
<dbReference type="InterPro" id="IPR050366">
    <property type="entry name" value="BP-dependent_transpt_permease"/>
</dbReference>
<keyword evidence="2 9" id="KW-0813">Transport</keyword>
<dbReference type="SUPFAM" id="SSF161098">
    <property type="entry name" value="MetI-like"/>
    <property type="match status" value="1"/>
</dbReference>
<evidence type="ECO:0000256" key="8">
    <source>
        <dbReference type="ARBA" id="ARBA00023136"/>
    </source>
</evidence>
<dbReference type="CDD" id="cd06261">
    <property type="entry name" value="TM_PBP2"/>
    <property type="match status" value="1"/>
</dbReference>
<gene>
    <name evidence="11" type="ORF">BOO69_02935</name>
</gene>
<dbReference type="PANTHER" id="PTHR43386">
    <property type="entry name" value="OLIGOPEPTIDE TRANSPORT SYSTEM PERMEASE PROTEIN APPC"/>
    <property type="match status" value="1"/>
</dbReference>
<evidence type="ECO:0000256" key="5">
    <source>
        <dbReference type="ARBA" id="ARBA00022856"/>
    </source>
</evidence>
<dbReference type="InterPro" id="IPR035906">
    <property type="entry name" value="MetI-like_sf"/>
</dbReference>
<keyword evidence="3" id="KW-1003">Cell membrane</keyword>
<evidence type="ECO:0000313" key="12">
    <source>
        <dbReference type="Proteomes" id="UP000181897"/>
    </source>
</evidence>
<keyword evidence="7 9" id="KW-1133">Transmembrane helix</keyword>
<dbReference type="InterPro" id="IPR000515">
    <property type="entry name" value="MetI-like"/>
</dbReference>
<keyword evidence="12" id="KW-1185">Reference proteome</keyword>
<dbReference type="Gene3D" id="1.10.3720.10">
    <property type="entry name" value="MetI-like"/>
    <property type="match status" value="1"/>
</dbReference>
<reference evidence="11 12" key="1">
    <citation type="submission" date="2016-11" db="EMBL/GenBank/DDBJ databases">
        <title>Complete genome sequence of Sulfitobacter sp. AM1-D1, a toxic bacteria associated with marine dinoflagellate Alexandrium minutum in East China Sea.</title>
        <authorList>
            <person name="Yang Q."/>
            <person name="Zhang X."/>
            <person name="Tian X."/>
        </authorList>
    </citation>
    <scope>NUCLEOTIDE SEQUENCE [LARGE SCALE GENOMIC DNA]</scope>
    <source>
        <strain evidence="11 12">AM1-D1</strain>
    </source>
</reference>
<evidence type="ECO:0000256" key="9">
    <source>
        <dbReference type="RuleBase" id="RU363032"/>
    </source>
</evidence>
<organism evidence="11 12">
    <name type="scientific">Sulfitobacter alexandrii</name>
    <dbReference type="NCBI Taxonomy" id="1917485"/>
    <lineage>
        <taxon>Bacteria</taxon>
        <taxon>Pseudomonadati</taxon>
        <taxon>Pseudomonadota</taxon>
        <taxon>Alphaproteobacteria</taxon>
        <taxon>Rhodobacterales</taxon>
        <taxon>Roseobacteraceae</taxon>
        <taxon>Sulfitobacter</taxon>
    </lineage>
</organism>
<dbReference type="EMBL" id="CP018076">
    <property type="protein sequence ID" value="APE42486.1"/>
    <property type="molecule type" value="Genomic_DNA"/>
</dbReference>
<dbReference type="GO" id="GO:0055085">
    <property type="term" value="P:transmembrane transport"/>
    <property type="evidence" value="ECO:0007669"/>
    <property type="project" value="InterPro"/>
</dbReference>
<evidence type="ECO:0000256" key="4">
    <source>
        <dbReference type="ARBA" id="ARBA00022692"/>
    </source>
</evidence>
<keyword evidence="8 9" id="KW-0472">Membrane</keyword>
<feature type="domain" description="ABC transmembrane type-1" evidence="10">
    <location>
        <begin position="74"/>
        <end position="262"/>
    </location>
</feature>
<evidence type="ECO:0000313" key="11">
    <source>
        <dbReference type="EMBL" id="APE42486.1"/>
    </source>
</evidence>
<dbReference type="STRING" id="1917485.BOO69_02935"/>
<feature type="transmembrane region" description="Helical" evidence="9">
    <location>
        <begin position="239"/>
        <end position="261"/>
    </location>
</feature>
<feature type="transmembrane region" description="Helical" evidence="9">
    <location>
        <begin position="78"/>
        <end position="102"/>
    </location>
</feature>
<comment type="similarity">
    <text evidence="9">Belongs to the binding-protein-dependent transport system permease family.</text>
</comment>